<dbReference type="GO" id="GO:0007052">
    <property type="term" value="P:mitotic spindle organization"/>
    <property type="evidence" value="ECO:0007669"/>
    <property type="project" value="TreeGrafter"/>
</dbReference>
<evidence type="ECO:0000256" key="10">
    <source>
        <dbReference type="ARBA" id="ARBA00046159"/>
    </source>
</evidence>
<reference evidence="14 15" key="1">
    <citation type="journal article" date="2024" name="Nat. Commun.">
        <title>Phylogenomics reveals the evolutionary origins of lichenization in chlorophyte algae.</title>
        <authorList>
            <person name="Puginier C."/>
            <person name="Libourel C."/>
            <person name="Otte J."/>
            <person name="Skaloud P."/>
            <person name="Haon M."/>
            <person name="Grisel S."/>
            <person name="Petersen M."/>
            <person name="Berrin J.G."/>
            <person name="Delaux P.M."/>
            <person name="Dal Grande F."/>
            <person name="Keller J."/>
        </authorList>
    </citation>
    <scope>NUCLEOTIDE SEQUENCE [LARGE SCALE GENOMIC DNA]</scope>
    <source>
        <strain evidence="14 15">SAG 2043</strain>
    </source>
</reference>
<evidence type="ECO:0000256" key="5">
    <source>
        <dbReference type="ARBA" id="ARBA00022840"/>
    </source>
</evidence>
<dbReference type="Pfam" id="PF00225">
    <property type="entry name" value="Kinesin"/>
    <property type="match status" value="1"/>
</dbReference>
<dbReference type="GO" id="GO:0005524">
    <property type="term" value="F:ATP binding"/>
    <property type="evidence" value="ECO:0007669"/>
    <property type="project" value="UniProtKB-UniRule"/>
</dbReference>
<keyword evidence="7 11" id="KW-0505">Motor protein</keyword>
<dbReference type="PROSITE" id="PS50067">
    <property type="entry name" value="KINESIN_MOTOR_2"/>
    <property type="match status" value="1"/>
</dbReference>
<comment type="caution">
    <text evidence="14">The sequence shown here is derived from an EMBL/GenBank/DDBJ whole genome shotgun (WGS) entry which is preliminary data.</text>
</comment>
<keyword evidence="6" id="KW-0175">Coiled coil</keyword>
<dbReference type="GO" id="GO:0005874">
    <property type="term" value="C:microtubule"/>
    <property type="evidence" value="ECO:0007669"/>
    <property type="project" value="UniProtKB-KW"/>
</dbReference>
<dbReference type="SMART" id="SM00129">
    <property type="entry name" value="KISc"/>
    <property type="match status" value="1"/>
</dbReference>
<dbReference type="Gene3D" id="3.40.850.10">
    <property type="entry name" value="Kinesin motor domain"/>
    <property type="match status" value="1"/>
</dbReference>
<dbReference type="AlphaFoldDB" id="A0AAW1P275"/>
<comment type="subcellular location">
    <subcellularLocation>
        <location evidence="1">Cytoplasm</location>
        <location evidence="1">Cytoskeleton</location>
        <location evidence="1">Spindle</location>
    </subcellularLocation>
</comment>
<dbReference type="InterPro" id="IPR001752">
    <property type="entry name" value="Kinesin_motor_dom"/>
</dbReference>
<dbReference type="PANTHER" id="PTHR47969:SF15">
    <property type="entry name" value="CHROMOSOME-ASSOCIATED KINESIN KIF4A-RELATED"/>
    <property type="match status" value="1"/>
</dbReference>
<feature type="binding site" evidence="11">
    <location>
        <begin position="80"/>
        <end position="87"/>
    </location>
    <ligand>
        <name>ATP</name>
        <dbReference type="ChEBI" id="CHEBI:30616"/>
    </ligand>
</feature>
<evidence type="ECO:0000256" key="1">
    <source>
        <dbReference type="ARBA" id="ARBA00004186"/>
    </source>
</evidence>
<sequence>MPDEVKPLLGQELNWHPQLCIEADSESRTVAVATRHHRKSFYFDQVLGPDAEQEAVFSSSVVDLVDGFIQGLNATVLAYGQTGSGKTYTMGTAETLQQDRGMLPRVMERVFDALAQLKAAQEAEGQAGSAKYEVSCQFLEVYNDEVRDLLQPDTPRQQLSIREHGDGQIRVSGAAEIIVGSLEEMQEVFHLGSQARTVGMTLMNERSSRSHAIFTILLRRTSRAEGGGLQLVTSKFHLVDLAGSERTKKLGARGLRFKESVNINQGLLALGNVISALGDPARNLSHVPYRDSKITRLLQDSLGGNSQTCMIACISMDHSCLEETLNTLKYADRARNIKNTPVIVQKVTQPSEVMLLQAQLLRLLKQHAQQGQHDPEGAAEARMAGLDLLAQLAPDAVWDLLRMVYGRPLAAARPEHVSVAR</sequence>
<name>A0AAW1P275_9CHLO</name>
<organism evidence="14 15">
    <name type="scientific">[Myrmecia] bisecta</name>
    <dbReference type="NCBI Taxonomy" id="41462"/>
    <lineage>
        <taxon>Eukaryota</taxon>
        <taxon>Viridiplantae</taxon>
        <taxon>Chlorophyta</taxon>
        <taxon>core chlorophytes</taxon>
        <taxon>Trebouxiophyceae</taxon>
        <taxon>Trebouxiales</taxon>
        <taxon>Trebouxiaceae</taxon>
        <taxon>Myrmecia</taxon>
    </lineage>
</organism>
<protein>
    <recommendedName>
        <fullName evidence="12">Kinesin-like protein</fullName>
    </recommendedName>
</protein>
<accession>A0AAW1P275</accession>
<feature type="domain" description="Kinesin motor" evidence="13">
    <location>
        <begin position="1"/>
        <end position="337"/>
    </location>
</feature>
<dbReference type="PANTHER" id="PTHR47969">
    <property type="entry name" value="CHROMOSOME-ASSOCIATED KINESIN KIF4A-RELATED"/>
    <property type="match status" value="1"/>
</dbReference>
<dbReference type="GO" id="GO:0003777">
    <property type="term" value="F:microtubule motor activity"/>
    <property type="evidence" value="ECO:0007669"/>
    <property type="project" value="InterPro"/>
</dbReference>
<evidence type="ECO:0000256" key="3">
    <source>
        <dbReference type="ARBA" id="ARBA00022701"/>
    </source>
</evidence>
<keyword evidence="8" id="KW-0206">Cytoskeleton</keyword>
<dbReference type="GO" id="GO:0005819">
    <property type="term" value="C:spindle"/>
    <property type="evidence" value="ECO:0007669"/>
    <property type="project" value="UniProtKB-SubCell"/>
</dbReference>
<comment type="similarity">
    <text evidence="9">Belongs to the TRAFAC class myosin-kinesin ATPase superfamily. Kinesin family. KIN-5/BimC subfamily.</text>
</comment>
<evidence type="ECO:0000256" key="11">
    <source>
        <dbReference type="PROSITE-ProRule" id="PRU00283"/>
    </source>
</evidence>
<comment type="function">
    <text evidence="10">Responsible for microtubule translocation. May be important for the organization of phragmoplast-specific arrays of microtubules. Plays an essential role in stabilizing the mitotic spindle. Required during mitotic cytokinesis.</text>
</comment>
<keyword evidence="15" id="KW-1185">Reference proteome</keyword>
<keyword evidence="5 11" id="KW-0067">ATP-binding</keyword>
<dbReference type="InterPro" id="IPR019821">
    <property type="entry name" value="Kinesin_motor_CS"/>
</dbReference>
<dbReference type="FunFam" id="3.40.850.10:FF:000019">
    <property type="entry name" value="Kinesin-like protein KIN-5D"/>
    <property type="match status" value="1"/>
</dbReference>
<dbReference type="Proteomes" id="UP001489004">
    <property type="component" value="Unassembled WGS sequence"/>
</dbReference>
<keyword evidence="3 12" id="KW-0493">Microtubule</keyword>
<dbReference type="EMBL" id="JALJOR010000025">
    <property type="protein sequence ID" value="KAK9803021.1"/>
    <property type="molecule type" value="Genomic_DNA"/>
</dbReference>
<proteinExistence type="inferred from homology"/>
<evidence type="ECO:0000256" key="6">
    <source>
        <dbReference type="ARBA" id="ARBA00023054"/>
    </source>
</evidence>
<dbReference type="GO" id="GO:0005875">
    <property type="term" value="C:microtubule associated complex"/>
    <property type="evidence" value="ECO:0007669"/>
    <property type="project" value="TreeGrafter"/>
</dbReference>
<dbReference type="SUPFAM" id="SSF52540">
    <property type="entry name" value="P-loop containing nucleoside triphosphate hydrolases"/>
    <property type="match status" value="1"/>
</dbReference>
<gene>
    <name evidence="14" type="ORF">WJX72_002716</name>
</gene>
<evidence type="ECO:0000256" key="2">
    <source>
        <dbReference type="ARBA" id="ARBA00022490"/>
    </source>
</evidence>
<evidence type="ECO:0000259" key="13">
    <source>
        <dbReference type="PROSITE" id="PS50067"/>
    </source>
</evidence>
<evidence type="ECO:0000256" key="9">
    <source>
        <dbReference type="ARBA" id="ARBA00034704"/>
    </source>
</evidence>
<dbReference type="PROSITE" id="PS00411">
    <property type="entry name" value="KINESIN_MOTOR_1"/>
    <property type="match status" value="1"/>
</dbReference>
<keyword evidence="2" id="KW-0963">Cytoplasm</keyword>
<dbReference type="InterPro" id="IPR027417">
    <property type="entry name" value="P-loop_NTPase"/>
</dbReference>
<evidence type="ECO:0000256" key="4">
    <source>
        <dbReference type="ARBA" id="ARBA00022741"/>
    </source>
</evidence>
<dbReference type="GO" id="GO:0051231">
    <property type="term" value="P:spindle elongation"/>
    <property type="evidence" value="ECO:0007669"/>
    <property type="project" value="TreeGrafter"/>
</dbReference>
<evidence type="ECO:0000313" key="15">
    <source>
        <dbReference type="Proteomes" id="UP001489004"/>
    </source>
</evidence>
<evidence type="ECO:0000313" key="14">
    <source>
        <dbReference type="EMBL" id="KAK9803021.1"/>
    </source>
</evidence>
<keyword evidence="4 11" id="KW-0547">Nucleotide-binding</keyword>
<evidence type="ECO:0000256" key="7">
    <source>
        <dbReference type="ARBA" id="ARBA00023175"/>
    </source>
</evidence>
<dbReference type="InterPro" id="IPR036961">
    <property type="entry name" value="Kinesin_motor_dom_sf"/>
</dbReference>
<dbReference type="GO" id="GO:0008017">
    <property type="term" value="F:microtubule binding"/>
    <property type="evidence" value="ECO:0007669"/>
    <property type="project" value="InterPro"/>
</dbReference>
<dbReference type="GO" id="GO:0007018">
    <property type="term" value="P:microtubule-based movement"/>
    <property type="evidence" value="ECO:0007669"/>
    <property type="project" value="InterPro"/>
</dbReference>
<dbReference type="InterPro" id="IPR027640">
    <property type="entry name" value="Kinesin-like_fam"/>
</dbReference>
<evidence type="ECO:0000256" key="12">
    <source>
        <dbReference type="RuleBase" id="RU000394"/>
    </source>
</evidence>
<evidence type="ECO:0000256" key="8">
    <source>
        <dbReference type="ARBA" id="ARBA00023212"/>
    </source>
</evidence>
<dbReference type="PRINTS" id="PR00380">
    <property type="entry name" value="KINESINHEAVY"/>
</dbReference>